<reference evidence="3 4" key="1">
    <citation type="journal article" date="2017" name="Curr. Microbiol.">
        <title>Mucilaginibacter ginsenosidivorans sp. nov., Isolated from Soil of Ginseng Field.</title>
        <authorList>
            <person name="Kim M.M."/>
            <person name="Siddiqi M.Z."/>
            <person name="Im W.T."/>
        </authorList>
    </citation>
    <scope>NUCLEOTIDE SEQUENCE [LARGE SCALE GENOMIC DNA]</scope>
    <source>
        <strain evidence="3 4">Gsoil 3017</strain>
    </source>
</reference>
<dbReference type="AlphaFoldDB" id="A0A5B8UVS2"/>
<evidence type="ECO:0000313" key="3">
    <source>
        <dbReference type="EMBL" id="QEC62835.1"/>
    </source>
</evidence>
<evidence type="ECO:0000259" key="2">
    <source>
        <dbReference type="Pfam" id="PF03629"/>
    </source>
</evidence>
<accession>A0A5B8UVS2</accession>
<dbReference type="Gene3D" id="3.40.50.1110">
    <property type="entry name" value="SGNH hydrolase"/>
    <property type="match status" value="2"/>
</dbReference>
<organism evidence="3 4">
    <name type="scientific">Mucilaginibacter ginsenosidivorans</name>
    <dbReference type="NCBI Taxonomy" id="398053"/>
    <lineage>
        <taxon>Bacteria</taxon>
        <taxon>Pseudomonadati</taxon>
        <taxon>Bacteroidota</taxon>
        <taxon>Sphingobacteriia</taxon>
        <taxon>Sphingobacteriales</taxon>
        <taxon>Sphingobacteriaceae</taxon>
        <taxon>Mucilaginibacter</taxon>
    </lineage>
</organism>
<keyword evidence="4" id="KW-1185">Reference proteome</keyword>
<sequence>MRRTVLLTIICLCFFVRSEAQVKPARIFGDHMVLQRNQLVPVWGTAAKNAKVTVSFNGQTVSAKADGKGDWKVTLQPMKEGGPYTMDIASGKETLHYSDVMLGEVWLCSGQSNMEFVLQSAQGFKAEQKTARKQNIRQFLVKHTMSLTPDKDFADGMWVRADTNTVVYFTAVGYFFAKKISQQLHVTVGLIHSSWGGTQAECWISRESMLTDPNLAAGVKRMPKTWDGLKLQVDSIIRAYAFQNTAPTTYTITQLATQPASFFDKWQKGGVGAWEWQGRWASYRGAGFMQRTIKLDNSYAGKTSVLHLGLTDADMQLYINGNPVKPAMVNGNFQVDLPAGTWKGGDNSLVIELLSLQKNQPWFGLGIYGDWTNVYTRFTDTLVNLSDFNWRVMPDLAKPYHFDFSPNNSVGTLYNAMIAPVIPYAMEGVLWYQGEANAGKAYQYRTTFPLLINDWRKQWGRQFPFLFVQLASWGTTPNSNQGSDWAELREAQTMTLKLPNTGMAVTTDIGDANNIHPTDKADVGYRLAYEALNSVYTMPNENRSPLFKSADFKDGYVMVNLTNVDDGLMAKDQYGYIKGFELAGADQKFYFAKAEIEGKQVKVWCSQVTQPVSVRYAWTNAPVEANLFNKEGYPVGPFRSDDWKGVTEGK</sequence>
<proteinExistence type="predicted"/>
<dbReference type="Gene3D" id="2.60.40.10">
    <property type="entry name" value="Immunoglobulins"/>
    <property type="match status" value="1"/>
</dbReference>
<dbReference type="SUPFAM" id="SSF49785">
    <property type="entry name" value="Galactose-binding domain-like"/>
    <property type="match status" value="1"/>
</dbReference>
<name>A0A5B8UVS2_9SPHI</name>
<evidence type="ECO:0000256" key="1">
    <source>
        <dbReference type="ARBA" id="ARBA00022801"/>
    </source>
</evidence>
<dbReference type="InterPro" id="IPR005181">
    <property type="entry name" value="SASA"/>
</dbReference>
<protein>
    <submittedName>
        <fullName evidence="3">Sialate O-acetylesterase</fullName>
    </submittedName>
</protein>
<dbReference type="InterPro" id="IPR039329">
    <property type="entry name" value="SIAE"/>
</dbReference>
<dbReference type="EMBL" id="CP042436">
    <property type="protein sequence ID" value="QEC62835.1"/>
    <property type="molecule type" value="Genomic_DNA"/>
</dbReference>
<dbReference type="Proteomes" id="UP000321479">
    <property type="component" value="Chromosome"/>
</dbReference>
<dbReference type="Pfam" id="PF03629">
    <property type="entry name" value="SASA"/>
    <property type="match status" value="1"/>
</dbReference>
<dbReference type="GO" id="GO:0005975">
    <property type="term" value="P:carbohydrate metabolic process"/>
    <property type="evidence" value="ECO:0007669"/>
    <property type="project" value="TreeGrafter"/>
</dbReference>
<dbReference type="PANTHER" id="PTHR22901">
    <property type="entry name" value="SIALATE O-ACETYLESTERASE"/>
    <property type="match status" value="1"/>
</dbReference>
<dbReference type="OrthoDB" id="9816001at2"/>
<dbReference type="SUPFAM" id="SSF52266">
    <property type="entry name" value="SGNH hydrolase"/>
    <property type="match status" value="1"/>
</dbReference>
<evidence type="ECO:0000313" key="4">
    <source>
        <dbReference type="Proteomes" id="UP000321479"/>
    </source>
</evidence>
<dbReference type="InterPro" id="IPR008979">
    <property type="entry name" value="Galactose-bd-like_sf"/>
</dbReference>
<dbReference type="KEGG" id="mgin:FRZ54_09680"/>
<dbReference type="GO" id="GO:0001681">
    <property type="term" value="F:sialate O-acetylesterase activity"/>
    <property type="evidence" value="ECO:0007669"/>
    <property type="project" value="InterPro"/>
</dbReference>
<dbReference type="InterPro" id="IPR013783">
    <property type="entry name" value="Ig-like_fold"/>
</dbReference>
<feature type="domain" description="Sialate O-acetylesterase" evidence="2">
    <location>
        <begin position="412"/>
        <end position="529"/>
    </location>
</feature>
<dbReference type="InterPro" id="IPR036514">
    <property type="entry name" value="SGNH_hydro_sf"/>
</dbReference>
<dbReference type="PANTHER" id="PTHR22901:SF0">
    <property type="entry name" value="SIALATE O-ACETYLESTERASE"/>
    <property type="match status" value="1"/>
</dbReference>
<keyword evidence="1" id="KW-0378">Hydrolase</keyword>
<gene>
    <name evidence="3" type="ORF">FRZ54_09680</name>
</gene>
<dbReference type="RefSeq" id="WP_147031412.1">
    <property type="nucleotide sequence ID" value="NZ_CP042436.1"/>
</dbReference>